<evidence type="ECO:0000256" key="1">
    <source>
        <dbReference type="SAM" id="MobiDB-lite"/>
    </source>
</evidence>
<feature type="region of interest" description="Disordered" evidence="1">
    <location>
        <begin position="1"/>
        <end position="39"/>
    </location>
</feature>
<dbReference type="AlphaFoldDB" id="A0A8H2X157"/>
<dbReference type="Proteomes" id="UP000663846">
    <property type="component" value="Unassembled WGS sequence"/>
</dbReference>
<proteinExistence type="predicted"/>
<name>A0A8H2X157_9AGAM</name>
<reference evidence="2" key="1">
    <citation type="submission" date="2021-01" db="EMBL/GenBank/DDBJ databases">
        <authorList>
            <person name="Kaushik A."/>
        </authorList>
    </citation>
    <scope>NUCLEOTIDE SEQUENCE</scope>
    <source>
        <strain evidence="2">AG1-1C</strain>
    </source>
</reference>
<evidence type="ECO:0008006" key="4">
    <source>
        <dbReference type="Google" id="ProtNLM"/>
    </source>
</evidence>
<dbReference type="EMBL" id="CAJMWS010000314">
    <property type="protein sequence ID" value="CAE6413530.1"/>
    <property type="molecule type" value="Genomic_DNA"/>
</dbReference>
<feature type="compositionally biased region" description="Polar residues" evidence="1">
    <location>
        <begin position="27"/>
        <end position="38"/>
    </location>
</feature>
<evidence type="ECO:0000313" key="2">
    <source>
        <dbReference type="EMBL" id="CAE6413530.1"/>
    </source>
</evidence>
<organism evidence="2 3">
    <name type="scientific">Rhizoctonia solani</name>
    <dbReference type="NCBI Taxonomy" id="456999"/>
    <lineage>
        <taxon>Eukaryota</taxon>
        <taxon>Fungi</taxon>
        <taxon>Dikarya</taxon>
        <taxon>Basidiomycota</taxon>
        <taxon>Agaricomycotina</taxon>
        <taxon>Agaricomycetes</taxon>
        <taxon>Cantharellales</taxon>
        <taxon>Ceratobasidiaceae</taxon>
        <taxon>Rhizoctonia</taxon>
    </lineage>
</organism>
<feature type="compositionally biased region" description="Polar residues" evidence="1">
    <location>
        <begin position="1"/>
        <end position="12"/>
    </location>
</feature>
<comment type="caution">
    <text evidence="2">The sequence shown here is derived from an EMBL/GenBank/DDBJ whole genome shotgun (WGS) entry which is preliminary data.</text>
</comment>
<evidence type="ECO:0000313" key="3">
    <source>
        <dbReference type="Proteomes" id="UP000663846"/>
    </source>
</evidence>
<accession>A0A8H2X157</accession>
<sequence length="418" mass="46714">MSGPSNTDNNNQLPPPSPEVPIIADPSITTGSSNSGLVENSHPRSSKYYYLDGSAVFLAGKTLFKFQASLIAADPDVKDYELKHLMKDAISGFRDNNAMDKPGTSDAHPIVLPADVTADLFEDFLMVAFGGTFYDSATNTALLDFIQTLQKPPSYTPALASRIIELGYLGYRLGMKNLDTWVQIRICKVLRELSGRYPVPDDWDAPSIIQLVRYMQKTSVPGYRHLIFSLMRHIISESTNTIYNSIDEAPHGKIIDLCAALYKEKDLLVNSPEFFGLVFAVIVSLGHTSPVWTDHLTREDRRVLYAANTTLTCLSNQNDLEVGWIVDPTAIRHTCAKCSGNFDSCWEAAFSRCKGLKSRMQSEDIRHIVALPDYVAQFTSLFAAPCGCSKRFWNQAEQRMELLYRGLTERYKLLVQTV</sequence>
<gene>
    <name evidence="2" type="ORF">RDB_LOCUS72074</name>
</gene>
<dbReference type="OrthoDB" id="10251113at2759"/>
<protein>
    <recommendedName>
        <fullName evidence="4">BTB domain-containing protein</fullName>
    </recommendedName>
</protein>